<accession>A0AAU9KAB3</accession>
<name>A0AAU9KAB3_9CILI</name>
<keyword evidence="2" id="KW-1185">Reference proteome</keyword>
<dbReference type="EMBL" id="CAJZBQ010000057">
    <property type="protein sequence ID" value="CAG9333870.1"/>
    <property type="molecule type" value="Genomic_DNA"/>
</dbReference>
<sequence>MRCYNEDCNLIPDFVCACSLPPVRSCSIHLSAHLESQSNDPHYFQPLRSRVKLGHMSKQKMISGISKNAQMLNFPNLSLLPQHAAHKSKNQKKIEKTLANMSIRNQNENA</sequence>
<proteinExistence type="predicted"/>
<evidence type="ECO:0000313" key="2">
    <source>
        <dbReference type="Proteomes" id="UP001162131"/>
    </source>
</evidence>
<protein>
    <submittedName>
        <fullName evidence="1">Uncharacterized protein</fullName>
    </submittedName>
</protein>
<dbReference type="Proteomes" id="UP001162131">
    <property type="component" value="Unassembled WGS sequence"/>
</dbReference>
<gene>
    <name evidence="1" type="ORF">BSTOLATCC_MIC59679</name>
</gene>
<organism evidence="1 2">
    <name type="scientific">Blepharisma stoltei</name>
    <dbReference type="NCBI Taxonomy" id="1481888"/>
    <lineage>
        <taxon>Eukaryota</taxon>
        <taxon>Sar</taxon>
        <taxon>Alveolata</taxon>
        <taxon>Ciliophora</taxon>
        <taxon>Postciliodesmatophora</taxon>
        <taxon>Heterotrichea</taxon>
        <taxon>Heterotrichida</taxon>
        <taxon>Blepharismidae</taxon>
        <taxon>Blepharisma</taxon>
    </lineage>
</organism>
<comment type="caution">
    <text evidence="1">The sequence shown here is derived from an EMBL/GenBank/DDBJ whole genome shotgun (WGS) entry which is preliminary data.</text>
</comment>
<reference evidence="1" key="1">
    <citation type="submission" date="2021-09" db="EMBL/GenBank/DDBJ databases">
        <authorList>
            <consortium name="AG Swart"/>
            <person name="Singh M."/>
            <person name="Singh A."/>
            <person name="Seah K."/>
            <person name="Emmerich C."/>
        </authorList>
    </citation>
    <scope>NUCLEOTIDE SEQUENCE</scope>
    <source>
        <strain evidence="1">ATCC30299</strain>
    </source>
</reference>
<dbReference type="AlphaFoldDB" id="A0AAU9KAB3"/>
<evidence type="ECO:0000313" key="1">
    <source>
        <dbReference type="EMBL" id="CAG9333870.1"/>
    </source>
</evidence>